<evidence type="ECO:0008006" key="3">
    <source>
        <dbReference type="Google" id="ProtNLM"/>
    </source>
</evidence>
<dbReference type="RefSeq" id="WP_052542151.1">
    <property type="nucleotide sequence ID" value="NZ_JACHBQ010000001.1"/>
</dbReference>
<dbReference type="AlphaFoldDB" id="A0A7W8ZY80"/>
<evidence type="ECO:0000313" key="1">
    <source>
        <dbReference type="EMBL" id="MBB5642182.1"/>
    </source>
</evidence>
<evidence type="ECO:0000313" key="2">
    <source>
        <dbReference type="Proteomes" id="UP000561726"/>
    </source>
</evidence>
<sequence>MTLTIDTALVEKHMTETPKPSEFDPAEITFVTEGVTPTEASAVIAILRGLLREESDGRRTAPAGHQSAWQVNQRAIRRPITAGQGGWRSFSG</sequence>
<protein>
    <recommendedName>
        <fullName evidence="3">Acyl-CoA carboxylase subunit epsilon</fullName>
    </recommendedName>
</protein>
<proteinExistence type="predicted"/>
<comment type="caution">
    <text evidence="1">The sequence shown here is derived from an EMBL/GenBank/DDBJ whole genome shotgun (WGS) entry which is preliminary data.</text>
</comment>
<dbReference type="EMBL" id="JACHBQ010000001">
    <property type="protein sequence ID" value="MBB5642182.1"/>
    <property type="molecule type" value="Genomic_DNA"/>
</dbReference>
<reference evidence="1 2" key="1">
    <citation type="submission" date="2020-08" db="EMBL/GenBank/DDBJ databases">
        <title>Sequencing the genomes of 1000 actinobacteria strains.</title>
        <authorList>
            <person name="Klenk H.-P."/>
        </authorList>
    </citation>
    <scope>NUCLEOTIDE SEQUENCE [LARGE SCALE GENOMIC DNA]</scope>
    <source>
        <strain evidence="1 2">DSM 21065</strain>
    </source>
</reference>
<dbReference type="Proteomes" id="UP000561726">
    <property type="component" value="Unassembled WGS sequence"/>
</dbReference>
<name>A0A7W8ZY80_9MICO</name>
<accession>A0A7W8ZY80</accession>
<dbReference type="OrthoDB" id="5123691at2"/>
<gene>
    <name evidence="1" type="ORF">BJ997_002730</name>
</gene>
<organism evidence="1 2">
    <name type="scientific">Cryobacterium roopkundense</name>
    <dbReference type="NCBI Taxonomy" id="1001240"/>
    <lineage>
        <taxon>Bacteria</taxon>
        <taxon>Bacillati</taxon>
        <taxon>Actinomycetota</taxon>
        <taxon>Actinomycetes</taxon>
        <taxon>Micrococcales</taxon>
        <taxon>Microbacteriaceae</taxon>
        <taxon>Cryobacterium</taxon>
    </lineage>
</organism>